<reference evidence="6" key="1">
    <citation type="journal article" date="2019" name="Int. J. Syst. Evol. Microbiol.">
        <title>The Global Catalogue of Microorganisms (GCM) 10K type strain sequencing project: providing services to taxonomists for standard genome sequencing and annotation.</title>
        <authorList>
            <consortium name="The Broad Institute Genomics Platform"/>
            <consortium name="The Broad Institute Genome Sequencing Center for Infectious Disease"/>
            <person name="Wu L."/>
            <person name="Ma J."/>
        </authorList>
    </citation>
    <scope>NUCLEOTIDE SEQUENCE [LARGE SCALE GENOMIC DNA]</scope>
    <source>
        <strain evidence="6">JCM 16026</strain>
    </source>
</reference>
<keyword evidence="6" id="KW-1185">Reference proteome</keyword>
<dbReference type="EMBL" id="BAAAQT010000006">
    <property type="protein sequence ID" value="GAA2173866.1"/>
    <property type="molecule type" value="Genomic_DNA"/>
</dbReference>
<gene>
    <name evidence="5" type="ORF">GCM10009846_17550</name>
</gene>
<dbReference type="GO" id="GO:0032259">
    <property type="term" value="P:methylation"/>
    <property type="evidence" value="ECO:0007669"/>
    <property type="project" value="UniProtKB-KW"/>
</dbReference>
<keyword evidence="2" id="KW-0808">Transferase</keyword>
<evidence type="ECO:0000259" key="4">
    <source>
        <dbReference type="Pfam" id="PF08241"/>
    </source>
</evidence>
<dbReference type="CDD" id="cd02440">
    <property type="entry name" value="AdoMet_MTases"/>
    <property type="match status" value="1"/>
</dbReference>
<organism evidence="5 6">
    <name type="scientific">Agrococcus versicolor</name>
    <dbReference type="NCBI Taxonomy" id="501482"/>
    <lineage>
        <taxon>Bacteria</taxon>
        <taxon>Bacillati</taxon>
        <taxon>Actinomycetota</taxon>
        <taxon>Actinomycetes</taxon>
        <taxon>Micrococcales</taxon>
        <taxon>Microbacteriaceae</taxon>
        <taxon>Agrococcus</taxon>
    </lineage>
</organism>
<protein>
    <submittedName>
        <fullName evidence="5">Class I SAM-dependent methyltransferase</fullName>
    </submittedName>
</protein>
<evidence type="ECO:0000256" key="3">
    <source>
        <dbReference type="ARBA" id="ARBA00022691"/>
    </source>
</evidence>
<dbReference type="Proteomes" id="UP001501599">
    <property type="component" value="Unassembled WGS sequence"/>
</dbReference>
<dbReference type="Pfam" id="PF08241">
    <property type="entry name" value="Methyltransf_11"/>
    <property type="match status" value="1"/>
</dbReference>
<evidence type="ECO:0000256" key="1">
    <source>
        <dbReference type="ARBA" id="ARBA00022603"/>
    </source>
</evidence>
<comment type="caution">
    <text evidence="5">The sequence shown here is derived from an EMBL/GenBank/DDBJ whole genome shotgun (WGS) entry which is preliminary data.</text>
</comment>
<dbReference type="GO" id="GO:0008168">
    <property type="term" value="F:methyltransferase activity"/>
    <property type="evidence" value="ECO:0007669"/>
    <property type="project" value="UniProtKB-KW"/>
</dbReference>
<proteinExistence type="predicted"/>
<dbReference type="Gene3D" id="3.40.50.150">
    <property type="entry name" value="Vaccinia Virus protein VP39"/>
    <property type="match status" value="1"/>
</dbReference>
<dbReference type="PANTHER" id="PTHR43464">
    <property type="entry name" value="METHYLTRANSFERASE"/>
    <property type="match status" value="1"/>
</dbReference>
<dbReference type="InterPro" id="IPR013216">
    <property type="entry name" value="Methyltransf_11"/>
</dbReference>
<evidence type="ECO:0000313" key="5">
    <source>
        <dbReference type="EMBL" id="GAA2173866.1"/>
    </source>
</evidence>
<dbReference type="PANTHER" id="PTHR43464:SF19">
    <property type="entry name" value="UBIQUINONE BIOSYNTHESIS O-METHYLTRANSFERASE, MITOCHONDRIAL"/>
    <property type="match status" value="1"/>
</dbReference>
<dbReference type="InterPro" id="IPR029063">
    <property type="entry name" value="SAM-dependent_MTases_sf"/>
</dbReference>
<accession>A0ABP5MLL6</accession>
<keyword evidence="3" id="KW-0949">S-adenosyl-L-methionine</keyword>
<dbReference type="SUPFAM" id="SSF53335">
    <property type="entry name" value="S-adenosyl-L-methionine-dependent methyltransferases"/>
    <property type="match status" value="1"/>
</dbReference>
<feature type="domain" description="Methyltransferase type 11" evidence="4">
    <location>
        <begin position="78"/>
        <end position="173"/>
    </location>
</feature>
<dbReference type="RefSeq" id="WP_344342745.1">
    <property type="nucleotide sequence ID" value="NZ_BAAAQT010000006.1"/>
</dbReference>
<keyword evidence="1 5" id="KW-0489">Methyltransferase</keyword>
<sequence length="226" mass="24710">MLVLSIGHHDQVCRNAEQDADMPGRIGRVTDEMQALWDREAVTFDDAPDHGLRDPAVRRAWTDLLLPLLGGHGRRVADLGCGTGTLSALLATEGRHLVHGVDLSPEMVRRARAKSVQVLPQPIFTVADAADPPLPTAMFDAVLSRHVLWAMPDPSAALRRWIELLAPGGVLILVEGRWSTGAGLTAAECSRLVGDLRDVVDLRPLDDPAYWGRLIDDERYLIVSAR</sequence>
<evidence type="ECO:0000256" key="2">
    <source>
        <dbReference type="ARBA" id="ARBA00022679"/>
    </source>
</evidence>
<evidence type="ECO:0000313" key="6">
    <source>
        <dbReference type="Proteomes" id="UP001501599"/>
    </source>
</evidence>
<name>A0ABP5MLL6_9MICO</name>